<dbReference type="GO" id="GO:0043138">
    <property type="term" value="F:3'-5' DNA helicase activity"/>
    <property type="evidence" value="ECO:0007669"/>
    <property type="project" value="UniProtKB-EC"/>
</dbReference>
<evidence type="ECO:0000256" key="16">
    <source>
        <dbReference type="SAM" id="MobiDB-lite"/>
    </source>
</evidence>
<dbReference type="InterPro" id="IPR011335">
    <property type="entry name" value="Restrct_endonuc-II-like"/>
</dbReference>
<keyword evidence="1" id="KW-0540">Nuclease</keyword>
<keyword evidence="20" id="KW-1185">Reference proteome</keyword>
<organism evidence="19 20">
    <name type="scientific">Granulicella sibirica</name>
    <dbReference type="NCBI Taxonomy" id="2479048"/>
    <lineage>
        <taxon>Bacteria</taxon>
        <taxon>Pseudomonadati</taxon>
        <taxon>Acidobacteriota</taxon>
        <taxon>Terriglobia</taxon>
        <taxon>Terriglobales</taxon>
        <taxon>Acidobacteriaceae</taxon>
        <taxon>Granulicella</taxon>
    </lineage>
</organism>
<feature type="domain" description="UvrD-like helicase C-terminal" evidence="18">
    <location>
        <begin position="556"/>
        <end position="831"/>
    </location>
</feature>
<dbReference type="InterPro" id="IPR027417">
    <property type="entry name" value="P-loop_NTPase"/>
</dbReference>
<dbReference type="PANTHER" id="PTHR11070">
    <property type="entry name" value="UVRD / RECB / PCRA DNA HELICASE FAMILY MEMBER"/>
    <property type="match status" value="1"/>
</dbReference>
<dbReference type="Pfam" id="PF12705">
    <property type="entry name" value="PDDEXK_1"/>
    <property type="match status" value="1"/>
</dbReference>
<dbReference type="EC" id="5.6.2.4" evidence="12"/>
<evidence type="ECO:0000256" key="9">
    <source>
        <dbReference type="ARBA" id="ARBA00023204"/>
    </source>
</evidence>
<dbReference type="InterPro" id="IPR038726">
    <property type="entry name" value="PDDEXK_AddAB-type"/>
</dbReference>
<name>A0A4Q0T5J0_9BACT</name>
<reference evidence="19 20" key="1">
    <citation type="submission" date="2018-11" db="EMBL/GenBank/DDBJ databases">
        <authorList>
            <person name="Mardanov A.V."/>
            <person name="Ravin N.V."/>
            <person name="Dedysh S.N."/>
        </authorList>
    </citation>
    <scope>NUCLEOTIDE SEQUENCE [LARGE SCALE GENOMIC DNA]</scope>
    <source>
        <strain evidence="19 20">AF10</strain>
    </source>
</reference>
<dbReference type="PROSITE" id="PS51217">
    <property type="entry name" value="UVRD_HELICASE_CTER"/>
    <property type="match status" value="1"/>
</dbReference>
<feature type="region of interest" description="Disordered" evidence="16">
    <location>
        <begin position="1"/>
        <end position="41"/>
    </location>
</feature>
<dbReference type="Gene3D" id="1.10.486.10">
    <property type="entry name" value="PCRA, domain 4"/>
    <property type="match status" value="1"/>
</dbReference>
<comment type="catalytic activity">
    <reaction evidence="11">
        <text>Couples ATP hydrolysis with the unwinding of duplex DNA by translocating in the 3'-5' direction.</text>
        <dbReference type="EC" id="5.6.2.4"/>
    </reaction>
</comment>
<dbReference type="Pfam" id="PF00580">
    <property type="entry name" value="UvrD-helicase"/>
    <property type="match status" value="1"/>
</dbReference>
<dbReference type="Proteomes" id="UP000289437">
    <property type="component" value="Unassembled WGS sequence"/>
</dbReference>
<evidence type="ECO:0000256" key="2">
    <source>
        <dbReference type="ARBA" id="ARBA00022741"/>
    </source>
</evidence>
<dbReference type="AlphaFoldDB" id="A0A4Q0T5J0"/>
<evidence type="ECO:0000256" key="6">
    <source>
        <dbReference type="ARBA" id="ARBA00022839"/>
    </source>
</evidence>
<dbReference type="PANTHER" id="PTHR11070:SF2">
    <property type="entry name" value="ATP-DEPENDENT DNA HELICASE SRS2"/>
    <property type="match status" value="1"/>
</dbReference>
<feature type="binding site" evidence="15">
    <location>
        <begin position="57"/>
        <end position="64"/>
    </location>
    <ligand>
        <name>ATP</name>
        <dbReference type="ChEBI" id="CHEBI:30616"/>
    </ligand>
</feature>
<dbReference type="InterPro" id="IPR014016">
    <property type="entry name" value="UvrD-like_ATP-bd"/>
</dbReference>
<dbReference type="InterPro" id="IPR014017">
    <property type="entry name" value="DNA_helicase_UvrD-like_C"/>
</dbReference>
<feature type="domain" description="UvrD-like helicase ATP-binding" evidence="17">
    <location>
        <begin position="36"/>
        <end position="532"/>
    </location>
</feature>
<evidence type="ECO:0000256" key="11">
    <source>
        <dbReference type="ARBA" id="ARBA00034617"/>
    </source>
</evidence>
<evidence type="ECO:0000256" key="1">
    <source>
        <dbReference type="ARBA" id="ARBA00022722"/>
    </source>
</evidence>
<keyword evidence="9" id="KW-0234">DNA repair</keyword>
<evidence type="ECO:0000256" key="8">
    <source>
        <dbReference type="ARBA" id="ARBA00023125"/>
    </source>
</evidence>
<evidence type="ECO:0000256" key="4">
    <source>
        <dbReference type="ARBA" id="ARBA00022801"/>
    </source>
</evidence>
<reference evidence="20" key="2">
    <citation type="submission" date="2019-02" db="EMBL/GenBank/DDBJ databases">
        <title>Granulicella sibirica sp. nov., a psychrotolerant acidobacterium isolated from an organic soil layer in forested tundra, West Siberia.</title>
        <authorList>
            <person name="Oshkin I.Y."/>
            <person name="Kulichevskaya I.S."/>
            <person name="Rijpstra W.I.C."/>
            <person name="Sinninghe Damste J.S."/>
            <person name="Rakitin A.L."/>
            <person name="Ravin N.V."/>
            <person name="Dedysh S.N."/>
        </authorList>
    </citation>
    <scope>NUCLEOTIDE SEQUENCE [LARGE SCALE GENOMIC DNA]</scope>
    <source>
        <strain evidence="20">AF10</strain>
    </source>
</reference>
<evidence type="ECO:0000259" key="17">
    <source>
        <dbReference type="PROSITE" id="PS51198"/>
    </source>
</evidence>
<evidence type="ECO:0000256" key="13">
    <source>
        <dbReference type="ARBA" id="ARBA00034923"/>
    </source>
</evidence>
<dbReference type="PROSITE" id="PS51198">
    <property type="entry name" value="UVRD_HELICASE_ATP_BIND"/>
    <property type="match status" value="1"/>
</dbReference>
<keyword evidence="6" id="KW-0269">Exonuclease</keyword>
<evidence type="ECO:0000256" key="12">
    <source>
        <dbReference type="ARBA" id="ARBA00034808"/>
    </source>
</evidence>
<proteinExistence type="predicted"/>
<evidence type="ECO:0000313" key="19">
    <source>
        <dbReference type="EMBL" id="RXH56841.1"/>
    </source>
</evidence>
<gene>
    <name evidence="19" type="ORF">GRAN_0151</name>
</gene>
<feature type="compositionally biased region" description="Polar residues" evidence="16">
    <location>
        <begin position="1"/>
        <end position="13"/>
    </location>
</feature>
<dbReference type="GO" id="GO:0003677">
    <property type="term" value="F:DNA binding"/>
    <property type="evidence" value="ECO:0007669"/>
    <property type="project" value="UniProtKB-KW"/>
</dbReference>
<comment type="caution">
    <text evidence="19">The sequence shown here is derived from an EMBL/GenBank/DDBJ whole genome shotgun (WGS) entry which is preliminary data.</text>
</comment>
<evidence type="ECO:0000256" key="14">
    <source>
        <dbReference type="ARBA" id="ARBA00048988"/>
    </source>
</evidence>
<protein>
    <recommendedName>
        <fullName evidence="12">DNA 3'-5' helicase</fullName>
        <ecNumber evidence="12">5.6.2.4</ecNumber>
    </recommendedName>
    <alternativeName>
        <fullName evidence="13">DNA 3'-5' helicase II</fullName>
    </alternativeName>
</protein>
<dbReference type="GO" id="GO:0005524">
    <property type="term" value="F:ATP binding"/>
    <property type="evidence" value="ECO:0007669"/>
    <property type="project" value="UniProtKB-UniRule"/>
</dbReference>
<dbReference type="InterPro" id="IPR000212">
    <property type="entry name" value="DNA_helicase_UvrD/REP"/>
</dbReference>
<evidence type="ECO:0000313" key="20">
    <source>
        <dbReference type="Proteomes" id="UP000289437"/>
    </source>
</evidence>
<keyword evidence="8" id="KW-0238">DNA-binding</keyword>
<dbReference type="EMBL" id="RDSM01000001">
    <property type="protein sequence ID" value="RXH56841.1"/>
    <property type="molecule type" value="Genomic_DNA"/>
</dbReference>
<dbReference type="GO" id="GO:0000725">
    <property type="term" value="P:recombinational repair"/>
    <property type="evidence" value="ECO:0007669"/>
    <property type="project" value="TreeGrafter"/>
</dbReference>
<sequence>MKRTTGKTSTNNLLLFPEAEPVPQDDLLSEDATAARPPDWRERERALDIRTSWIVEAPAGSGKTGLLIQRYLKLLADGSVREPEQVLAITFTNKATAELRERVIGQLEAAAAGGGPVKGFDRQTRVLAQAVLARDGAAGWGLIEHPRRLNIRTIDSVCAEISRSLPVLSSSGGRQAPTTEADRLYREAARRTLKQLGGEDAALHEALRTVLLHRDGNLAECEGLIAAMLGWRDQWGQLVPLRGEALDDAALDAKILPKLERALDVAICQALTQLSESLSAAALEELTMVAAEFATLEGYNGDPSPIAMCAGRMQSPVALANDLAHWRALVHLLLTPSSKTWRRGFNVNHVGFKTGAAHKTRLKEMVESLEDRDDVLQALCQVSALPPARYPADQWKVAKALFRVLSHALVELQLVFAETGECDFVELSLAARSALTREGGVEDLAAALGVETMHLLVDEMQDTSTGQYELIERLTQGWDGFSQTVFLVGDPKQSIYRFRQARVERFVRMMHEERLGDLPLGRLRLTANFRSQRRLVEQFNEDFSQVFPPVADIAHPEEVPYAGADAVREVSATEGLVWHARAASSGRTDEETKQNRRRLNRENARAVRRIAADWMARPLPAGRTEPWKIAVLVRSRQHLAGIVTELNREGVPFRAVEIEALGERQEILDLLGLTRALLHPADRVAWFAVLHAPWCGLGLADLHRLAGGDDEGLKERCVADLIRERGHMLSEDGEERLARIWPVLDAADGQRGRLPVYEWVERTWRSLGGDSYLDEGERANAMRFFRLLDEIEAETGRVEPGLLAMRTKKLYAQAALRPGAVDLMTIHGSKGLEWDVVMVPGLEKRSPPDRGYLLNWMEIDSGDEAVAHMVLAPIPGKGEDTRDLNAWIRFVHGLREAAERKRLFYVACTRAKEELHLFAAPDRGSKGEVRVEPSSMLKTAWQVAKTHFEAQDEEEQEAFPGFEGEVLAIAAVAEKERPPVLRRVRSEFDPSERFAGIVRLPQGETAGAVRAAFERPEGSFAARAFGNAVHAFLEIAAQRLAEGGTASRLLGEIAGWQGRIEAVLRADGLAPAVVSRLGQRVLEALRLTLGDRDGLWILSPHPEASSEVAMTGWADGFRSVRLDRVFRAGAVPGSSGTSHIWIVDYKTATHGSNAVEEFLARERAKYKVQLEAYARTLARLTHGDAPEIRVALYYPALAKLTWWVPELI</sequence>
<dbReference type="Pfam" id="PF13361">
    <property type="entry name" value="UvrD_C"/>
    <property type="match status" value="1"/>
</dbReference>
<comment type="catalytic activity">
    <reaction evidence="14">
        <text>ATP + H2O = ADP + phosphate + H(+)</text>
        <dbReference type="Rhea" id="RHEA:13065"/>
        <dbReference type="ChEBI" id="CHEBI:15377"/>
        <dbReference type="ChEBI" id="CHEBI:15378"/>
        <dbReference type="ChEBI" id="CHEBI:30616"/>
        <dbReference type="ChEBI" id="CHEBI:43474"/>
        <dbReference type="ChEBI" id="CHEBI:456216"/>
        <dbReference type="EC" id="5.6.2.4"/>
    </reaction>
</comment>
<evidence type="ECO:0000256" key="10">
    <source>
        <dbReference type="ARBA" id="ARBA00023235"/>
    </source>
</evidence>
<keyword evidence="3" id="KW-0227">DNA damage</keyword>
<dbReference type="Gene3D" id="3.90.320.10">
    <property type="match status" value="1"/>
</dbReference>
<dbReference type="InterPro" id="IPR011604">
    <property type="entry name" value="PDDEXK-like_dom_sf"/>
</dbReference>
<keyword evidence="7 15" id="KW-0067">ATP-binding</keyword>
<keyword evidence="2 15" id="KW-0547">Nucleotide-binding</keyword>
<evidence type="ECO:0000256" key="7">
    <source>
        <dbReference type="ARBA" id="ARBA00022840"/>
    </source>
</evidence>
<evidence type="ECO:0000256" key="3">
    <source>
        <dbReference type="ARBA" id="ARBA00022763"/>
    </source>
</evidence>
<evidence type="ECO:0000256" key="5">
    <source>
        <dbReference type="ARBA" id="ARBA00022806"/>
    </source>
</evidence>
<dbReference type="SUPFAM" id="SSF52980">
    <property type="entry name" value="Restriction endonuclease-like"/>
    <property type="match status" value="1"/>
</dbReference>
<keyword evidence="5 15" id="KW-0347">Helicase</keyword>
<keyword evidence="4 15" id="KW-0378">Hydrolase</keyword>
<dbReference type="GO" id="GO:0005829">
    <property type="term" value="C:cytosol"/>
    <property type="evidence" value="ECO:0007669"/>
    <property type="project" value="TreeGrafter"/>
</dbReference>
<evidence type="ECO:0000256" key="15">
    <source>
        <dbReference type="PROSITE-ProRule" id="PRU00560"/>
    </source>
</evidence>
<keyword evidence="10" id="KW-0413">Isomerase</keyword>
<dbReference type="GO" id="GO:0004527">
    <property type="term" value="F:exonuclease activity"/>
    <property type="evidence" value="ECO:0007669"/>
    <property type="project" value="UniProtKB-KW"/>
</dbReference>
<dbReference type="SUPFAM" id="SSF52540">
    <property type="entry name" value="P-loop containing nucleoside triphosphate hydrolases"/>
    <property type="match status" value="1"/>
</dbReference>
<accession>A0A4Q0T5J0</accession>
<evidence type="ECO:0000259" key="18">
    <source>
        <dbReference type="PROSITE" id="PS51217"/>
    </source>
</evidence>
<dbReference type="GO" id="GO:0033202">
    <property type="term" value="C:DNA helicase complex"/>
    <property type="evidence" value="ECO:0007669"/>
    <property type="project" value="TreeGrafter"/>
</dbReference>
<dbReference type="Gene3D" id="3.40.50.300">
    <property type="entry name" value="P-loop containing nucleotide triphosphate hydrolases"/>
    <property type="match status" value="3"/>
</dbReference>